<name>A0A1E3H635_9HYPH</name>
<keyword evidence="2" id="KW-1185">Reference proteome</keyword>
<dbReference type="PATRIC" id="fig|1439726.3.peg.959"/>
<comment type="caution">
    <text evidence="1">The sequence shown here is derived from an EMBL/GenBank/DDBJ whole genome shotgun (WGS) entry which is preliminary data.</text>
</comment>
<sequence>MTADRVTYPPLDLPKAVAENIWVVDSGPLKAMGLFLLPVRMTVVRLTDGSLLLHSPTRCDAALRRRLGELGPVRHLVAPNSAHWTFLEAWQAEYPSATTWAAPGLRDRSQVKKAGVRLDLDLDEADPMWPGDLNQIHVTGLGGFHEVCLHHRASNTLILTDLVQNLEPEKLAKATRPLAALAGVTAPDGRAPIYLRAIVRAKGEPARAAARQLLALRPERVIFAHGRWFDTEATACLERSLRWLL</sequence>
<dbReference type="PANTHER" id="PTHR33835">
    <property type="entry name" value="YALI0C07656P"/>
    <property type="match status" value="1"/>
</dbReference>
<dbReference type="Pfam" id="PF14234">
    <property type="entry name" value="DUF4336"/>
    <property type="match status" value="1"/>
</dbReference>
<protein>
    <recommendedName>
        <fullName evidence="3">DUF4336 domain-containing protein</fullName>
    </recommendedName>
</protein>
<dbReference type="AlphaFoldDB" id="A0A1E3H635"/>
<proteinExistence type="predicted"/>
<dbReference type="InterPro" id="IPR036866">
    <property type="entry name" value="RibonucZ/Hydroxyglut_hydro"/>
</dbReference>
<dbReference type="OrthoDB" id="450111at2"/>
<gene>
    <name evidence="1" type="ORF">A6302_00917</name>
</gene>
<evidence type="ECO:0000313" key="2">
    <source>
        <dbReference type="Proteomes" id="UP000094622"/>
    </source>
</evidence>
<reference evidence="1 2" key="1">
    <citation type="submission" date="2016-07" db="EMBL/GenBank/DDBJ databases">
        <title>Draft Genome Sequence of Methylobrevis pamukkalensis PK2.</title>
        <authorList>
            <person name="Vasilenko O.V."/>
            <person name="Doronina N.V."/>
            <person name="Shmareva M.N."/>
            <person name="Tarlachkov S.V."/>
            <person name="Mustakhimov I."/>
            <person name="Trotsenko Y.A."/>
        </authorList>
    </citation>
    <scope>NUCLEOTIDE SEQUENCE [LARGE SCALE GENOMIC DNA]</scope>
    <source>
        <strain evidence="1 2">PK2</strain>
    </source>
</reference>
<evidence type="ECO:0000313" key="1">
    <source>
        <dbReference type="EMBL" id="ODN71774.1"/>
    </source>
</evidence>
<dbReference type="PANTHER" id="PTHR33835:SF1">
    <property type="entry name" value="METALLO-BETA-LACTAMASE DOMAIN-CONTAINING PROTEIN"/>
    <property type="match status" value="1"/>
</dbReference>
<dbReference type="Proteomes" id="UP000094622">
    <property type="component" value="Unassembled WGS sequence"/>
</dbReference>
<dbReference type="InterPro" id="IPR025638">
    <property type="entry name" value="DUF4336"/>
</dbReference>
<dbReference type="SUPFAM" id="SSF56281">
    <property type="entry name" value="Metallo-hydrolase/oxidoreductase"/>
    <property type="match status" value="1"/>
</dbReference>
<dbReference type="RefSeq" id="WP_069305972.1">
    <property type="nucleotide sequence ID" value="NZ_MCRJ01000014.1"/>
</dbReference>
<evidence type="ECO:0008006" key="3">
    <source>
        <dbReference type="Google" id="ProtNLM"/>
    </source>
</evidence>
<accession>A0A1E3H635</accession>
<dbReference type="EMBL" id="MCRJ01000014">
    <property type="protein sequence ID" value="ODN71774.1"/>
    <property type="molecule type" value="Genomic_DNA"/>
</dbReference>
<organism evidence="1 2">
    <name type="scientific">Methylobrevis pamukkalensis</name>
    <dbReference type="NCBI Taxonomy" id="1439726"/>
    <lineage>
        <taxon>Bacteria</taxon>
        <taxon>Pseudomonadati</taxon>
        <taxon>Pseudomonadota</taxon>
        <taxon>Alphaproteobacteria</taxon>
        <taxon>Hyphomicrobiales</taxon>
        <taxon>Pleomorphomonadaceae</taxon>
        <taxon>Methylobrevis</taxon>
    </lineage>
</organism>